<feature type="compositionally biased region" description="Basic and acidic residues" evidence="1">
    <location>
        <begin position="89"/>
        <end position="99"/>
    </location>
</feature>
<evidence type="ECO:0000256" key="1">
    <source>
        <dbReference type="SAM" id="MobiDB-lite"/>
    </source>
</evidence>
<protein>
    <submittedName>
        <fullName evidence="3">Uncharacterized protein</fullName>
    </submittedName>
</protein>
<organism evidence="3 4">
    <name type="scientific">Desulfobotulus alkaliphilus</name>
    <dbReference type="NCBI Taxonomy" id="622671"/>
    <lineage>
        <taxon>Bacteria</taxon>
        <taxon>Pseudomonadati</taxon>
        <taxon>Thermodesulfobacteriota</taxon>
        <taxon>Desulfobacteria</taxon>
        <taxon>Desulfobacterales</taxon>
        <taxon>Desulfobacteraceae</taxon>
        <taxon>Desulfobotulus</taxon>
    </lineage>
</organism>
<proteinExistence type="predicted"/>
<dbReference type="Proteomes" id="UP000318307">
    <property type="component" value="Unassembled WGS sequence"/>
</dbReference>
<gene>
    <name evidence="3" type="ORF">LZ24_02367</name>
</gene>
<keyword evidence="2" id="KW-0732">Signal</keyword>
<evidence type="ECO:0000313" key="3">
    <source>
        <dbReference type="EMBL" id="TWI68895.1"/>
    </source>
</evidence>
<dbReference type="OrthoDB" id="9859880at2"/>
<accession>A0A562RIJ3</accession>
<feature type="region of interest" description="Disordered" evidence="1">
    <location>
        <begin position="48"/>
        <end position="99"/>
    </location>
</feature>
<evidence type="ECO:0000256" key="2">
    <source>
        <dbReference type="SAM" id="SignalP"/>
    </source>
</evidence>
<name>A0A562RIJ3_9BACT</name>
<dbReference type="AlphaFoldDB" id="A0A562RIJ3"/>
<reference evidence="3 4" key="1">
    <citation type="submission" date="2019-07" db="EMBL/GenBank/DDBJ databases">
        <title>Genome sequencing of 100 strains of the haloalkaliphilic chemolithoautotrophic sulfur-oxidizing bacterium Thioalkalivibrio.</title>
        <authorList>
            <person name="Muyzer G."/>
        </authorList>
    </citation>
    <scope>NUCLEOTIDE SEQUENCE [LARGE SCALE GENOMIC DNA]</scope>
    <source>
        <strain evidence="3 4">ASO4-4</strain>
    </source>
</reference>
<keyword evidence="4" id="KW-1185">Reference proteome</keyword>
<feature type="chain" id="PRO_5021707006" evidence="2">
    <location>
        <begin position="22"/>
        <end position="99"/>
    </location>
</feature>
<dbReference type="EMBL" id="VLLC01000019">
    <property type="protein sequence ID" value="TWI68895.1"/>
    <property type="molecule type" value="Genomic_DNA"/>
</dbReference>
<dbReference type="RefSeq" id="WP_144685478.1">
    <property type="nucleotide sequence ID" value="NZ_VLLC01000019.1"/>
</dbReference>
<feature type="signal peptide" evidence="2">
    <location>
        <begin position="1"/>
        <end position="21"/>
    </location>
</feature>
<comment type="caution">
    <text evidence="3">The sequence shown here is derived from an EMBL/GenBank/DDBJ whole genome shotgun (WGS) entry which is preliminary data.</text>
</comment>
<sequence length="99" mass="11487">MKIAGTILGICLFLFPDLLFAQNIPRHPNPDWTPPGNRHNYPGYEMREQKKQNHPTWQRNTNRPGGNTRGGGTTDYYDYRSISQQTGRMENRKSEKIIP</sequence>
<evidence type="ECO:0000313" key="4">
    <source>
        <dbReference type="Proteomes" id="UP000318307"/>
    </source>
</evidence>